<gene>
    <name evidence="2" type="ORF">ABZV61_41630</name>
</gene>
<dbReference type="Proteomes" id="UP001550044">
    <property type="component" value="Unassembled WGS sequence"/>
</dbReference>
<comment type="caution">
    <text evidence="2">The sequence shown here is derived from an EMBL/GenBank/DDBJ whole genome shotgun (WGS) entry which is preliminary data.</text>
</comment>
<sequence>MRAERNDEASAAVEQREKERQQGEERLPATPDRIAELSIRVGARPVEDHVGACWAARKRHRAITREQALAALAAFEYRRAGSLA</sequence>
<evidence type="ECO:0000313" key="2">
    <source>
        <dbReference type="EMBL" id="MET8439055.1"/>
    </source>
</evidence>
<protein>
    <submittedName>
        <fullName evidence="2">DUF6233 domain-containing protein</fullName>
    </submittedName>
</protein>
<accession>A0ABV2UMI2</accession>
<reference evidence="2 3" key="1">
    <citation type="submission" date="2024-06" db="EMBL/GenBank/DDBJ databases">
        <title>The Natural Products Discovery Center: Release of the First 8490 Sequenced Strains for Exploring Actinobacteria Biosynthetic Diversity.</title>
        <authorList>
            <person name="Kalkreuter E."/>
            <person name="Kautsar S.A."/>
            <person name="Yang D."/>
            <person name="Bader C.D."/>
            <person name="Teijaro C.N."/>
            <person name="Fluegel L."/>
            <person name="Davis C.M."/>
            <person name="Simpson J.R."/>
            <person name="Lauterbach L."/>
            <person name="Steele A.D."/>
            <person name="Gui C."/>
            <person name="Meng S."/>
            <person name="Li G."/>
            <person name="Viehrig K."/>
            <person name="Ye F."/>
            <person name="Su P."/>
            <person name="Kiefer A.F."/>
            <person name="Nichols A."/>
            <person name="Cepeda A.J."/>
            <person name="Yan W."/>
            <person name="Fan B."/>
            <person name="Jiang Y."/>
            <person name="Adhikari A."/>
            <person name="Zheng C.-J."/>
            <person name="Schuster L."/>
            <person name="Cowan T.M."/>
            <person name="Smanski M.J."/>
            <person name="Chevrette M.G."/>
            <person name="De Carvalho L.P.S."/>
            <person name="Shen B."/>
        </authorList>
    </citation>
    <scope>NUCLEOTIDE SEQUENCE [LARGE SCALE GENOMIC DNA]</scope>
    <source>
        <strain evidence="2 3">NPDC005137</strain>
    </source>
</reference>
<dbReference type="EMBL" id="JBEXIP010000085">
    <property type="protein sequence ID" value="MET8439055.1"/>
    <property type="molecule type" value="Genomic_DNA"/>
</dbReference>
<feature type="region of interest" description="Disordered" evidence="1">
    <location>
        <begin position="1"/>
        <end position="31"/>
    </location>
</feature>
<keyword evidence="3" id="KW-1185">Reference proteome</keyword>
<feature type="compositionally biased region" description="Basic and acidic residues" evidence="1">
    <location>
        <begin position="1"/>
        <end position="27"/>
    </location>
</feature>
<evidence type="ECO:0000313" key="3">
    <source>
        <dbReference type="Proteomes" id="UP001550044"/>
    </source>
</evidence>
<dbReference type="InterPro" id="IPR046200">
    <property type="entry name" value="DUF6233"/>
</dbReference>
<dbReference type="RefSeq" id="WP_356713475.1">
    <property type="nucleotide sequence ID" value="NZ_JBEXIP010000085.1"/>
</dbReference>
<organism evidence="2 3">
    <name type="scientific">Streptomyces sp. 900116325</name>
    <dbReference type="NCBI Taxonomy" id="3154295"/>
    <lineage>
        <taxon>Bacteria</taxon>
        <taxon>Bacillati</taxon>
        <taxon>Actinomycetota</taxon>
        <taxon>Actinomycetes</taxon>
        <taxon>Kitasatosporales</taxon>
        <taxon>Streptomycetaceae</taxon>
        <taxon>Streptomyces</taxon>
    </lineage>
</organism>
<evidence type="ECO:0000256" key="1">
    <source>
        <dbReference type="SAM" id="MobiDB-lite"/>
    </source>
</evidence>
<name>A0ABV2UMI2_9ACTN</name>
<dbReference type="Pfam" id="PF19746">
    <property type="entry name" value="DUF6233"/>
    <property type="match status" value="1"/>
</dbReference>
<proteinExistence type="predicted"/>